<feature type="domain" description="Nucleoporin Nup120 helical" evidence="5">
    <location>
        <begin position="651"/>
        <end position="775"/>
    </location>
</feature>
<dbReference type="InterPro" id="IPR021717">
    <property type="entry name" value="Nucleoporin_Nup160"/>
</dbReference>
<dbReference type="InterPro" id="IPR048884">
    <property type="entry name" value="Nup120_helical"/>
</dbReference>
<dbReference type="Pfam" id="PF23300">
    <property type="entry name" value="HEAT_Nup120"/>
    <property type="match status" value="1"/>
</dbReference>
<evidence type="ECO:0000256" key="3">
    <source>
        <dbReference type="ARBA" id="ARBA00023242"/>
    </source>
</evidence>
<dbReference type="SUPFAM" id="SSF50998">
    <property type="entry name" value="Quinoprotein alcohol dehydrogenase-like"/>
    <property type="match status" value="1"/>
</dbReference>
<dbReference type="InterPro" id="IPR056548">
    <property type="entry name" value="HEAT_Nup120"/>
</dbReference>
<dbReference type="Proteomes" id="UP000799428">
    <property type="component" value="Unassembled WGS sequence"/>
</dbReference>
<evidence type="ECO:0008006" key="9">
    <source>
        <dbReference type="Google" id="ProtNLM"/>
    </source>
</evidence>
<dbReference type="GO" id="GO:0005643">
    <property type="term" value="C:nuclear pore"/>
    <property type="evidence" value="ECO:0007669"/>
    <property type="project" value="TreeGrafter"/>
</dbReference>
<proteinExistence type="predicted"/>
<evidence type="ECO:0000256" key="1">
    <source>
        <dbReference type="ARBA" id="ARBA00004123"/>
    </source>
</evidence>
<reference evidence="7" key="1">
    <citation type="journal article" date="2020" name="Stud. Mycol.">
        <title>101 Dothideomycetes genomes: a test case for predicting lifestyles and emergence of pathogens.</title>
        <authorList>
            <person name="Haridas S."/>
            <person name="Albert R."/>
            <person name="Binder M."/>
            <person name="Bloem J."/>
            <person name="Labutti K."/>
            <person name="Salamov A."/>
            <person name="Andreopoulos B."/>
            <person name="Baker S."/>
            <person name="Barry K."/>
            <person name="Bills G."/>
            <person name="Bluhm B."/>
            <person name="Cannon C."/>
            <person name="Castanera R."/>
            <person name="Culley D."/>
            <person name="Daum C."/>
            <person name="Ezra D."/>
            <person name="Gonzalez J."/>
            <person name="Henrissat B."/>
            <person name="Kuo A."/>
            <person name="Liang C."/>
            <person name="Lipzen A."/>
            <person name="Lutzoni F."/>
            <person name="Magnuson J."/>
            <person name="Mondo S."/>
            <person name="Nolan M."/>
            <person name="Ohm R."/>
            <person name="Pangilinan J."/>
            <person name="Park H.-J."/>
            <person name="Ramirez L."/>
            <person name="Alfaro M."/>
            <person name="Sun H."/>
            <person name="Tritt A."/>
            <person name="Yoshinaga Y."/>
            <person name="Zwiers L.-H."/>
            <person name="Turgeon B."/>
            <person name="Goodwin S."/>
            <person name="Spatafora J."/>
            <person name="Crous P."/>
            <person name="Grigoriev I."/>
        </authorList>
    </citation>
    <scope>NUCLEOTIDE SEQUENCE</scope>
    <source>
        <strain evidence="7">CBS 279.74</strain>
    </source>
</reference>
<evidence type="ECO:0000313" key="8">
    <source>
        <dbReference type="Proteomes" id="UP000799428"/>
    </source>
</evidence>
<dbReference type="PANTHER" id="PTHR21286">
    <property type="entry name" value="NUCLEAR PORE COMPLEX PROTEIN NUP160"/>
    <property type="match status" value="1"/>
</dbReference>
<dbReference type="InterPro" id="IPR011047">
    <property type="entry name" value="Quinoprotein_ADH-like_sf"/>
</dbReference>
<keyword evidence="2" id="KW-0813">Transport</keyword>
<protein>
    <recommendedName>
        <fullName evidence="9">Nucleoporin Nup120/160</fullName>
    </recommendedName>
</protein>
<evidence type="ECO:0000256" key="2">
    <source>
        <dbReference type="ARBA" id="ARBA00022448"/>
    </source>
</evidence>
<dbReference type="AlphaFoldDB" id="A0A6G1K238"/>
<dbReference type="InterPro" id="IPR019775">
    <property type="entry name" value="WD40_repeat_CS"/>
</dbReference>
<organism evidence="7 8">
    <name type="scientific">Pleomassaria siparia CBS 279.74</name>
    <dbReference type="NCBI Taxonomy" id="1314801"/>
    <lineage>
        <taxon>Eukaryota</taxon>
        <taxon>Fungi</taxon>
        <taxon>Dikarya</taxon>
        <taxon>Ascomycota</taxon>
        <taxon>Pezizomycotina</taxon>
        <taxon>Dothideomycetes</taxon>
        <taxon>Pleosporomycetidae</taxon>
        <taxon>Pleosporales</taxon>
        <taxon>Pleomassariaceae</taxon>
        <taxon>Pleomassaria</taxon>
    </lineage>
</organism>
<gene>
    <name evidence="7" type="ORF">K504DRAFT_385702</name>
</gene>
<dbReference type="EMBL" id="MU005775">
    <property type="protein sequence ID" value="KAF2706585.1"/>
    <property type="molecule type" value="Genomic_DNA"/>
</dbReference>
<keyword evidence="8" id="KW-1185">Reference proteome</keyword>
<dbReference type="Pfam" id="PF11715">
    <property type="entry name" value="Beta-prop_Nup120_160"/>
    <property type="match status" value="1"/>
</dbReference>
<feature type="domain" description="Nucleoporin nup120-like HEAT repeat" evidence="6">
    <location>
        <begin position="874"/>
        <end position="1041"/>
    </location>
</feature>
<comment type="subcellular location">
    <subcellularLocation>
        <location evidence="1">Nucleus</location>
    </subcellularLocation>
</comment>
<evidence type="ECO:0000259" key="6">
    <source>
        <dbReference type="Pfam" id="PF23300"/>
    </source>
</evidence>
<dbReference type="PROSITE" id="PS00678">
    <property type="entry name" value="WD_REPEATS_1"/>
    <property type="match status" value="1"/>
</dbReference>
<name>A0A6G1K238_9PLEO</name>
<evidence type="ECO:0000313" key="7">
    <source>
        <dbReference type="EMBL" id="KAF2706585.1"/>
    </source>
</evidence>
<dbReference type="Pfam" id="PF21486">
    <property type="entry name" value="NUP120_helical"/>
    <property type="match status" value="1"/>
</dbReference>
<evidence type="ECO:0000259" key="4">
    <source>
        <dbReference type="Pfam" id="PF11715"/>
    </source>
</evidence>
<dbReference type="GO" id="GO:0017056">
    <property type="term" value="F:structural constituent of nuclear pore"/>
    <property type="evidence" value="ECO:0007669"/>
    <property type="project" value="TreeGrafter"/>
</dbReference>
<feature type="domain" description="Nucleoporin Nup120/160 beta-propeller" evidence="4">
    <location>
        <begin position="82"/>
        <end position="591"/>
    </location>
</feature>
<dbReference type="InterPro" id="IPR059141">
    <property type="entry name" value="Beta-prop_Nup120_160"/>
</dbReference>
<accession>A0A6G1K238</accession>
<dbReference type="PANTHER" id="PTHR21286:SF0">
    <property type="entry name" value="NUCLEAR PORE COMPLEX PROTEIN NUP160"/>
    <property type="match status" value="1"/>
</dbReference>
<evidence type="ECO:0000259" key="5">
    <source>
        <dbReference type="Pfam" id="PF21486"/>
    </source>
</evidence>
<keyword evidence="3" id="KW-0539">Nucleus</keyword>
<sequence length="1208" mass="135883">MATSGGTCLYKEARLNIEPAYPGSTLLFTLPAGTTSTFGSRTTPKRTVVTESFADQDEDAFAKRHLASDGSMFFRRHHEYPRSFLWRILDNRKALEIQSADLDQDFNHQFEANLTLILQFSAPIRPFCVAFADTVERDALTVFAITTANELYTITLHRDFFMRPAASEQDIGDWCKIGTPSLFLNRVPYRLVAPSVHELLISLDDGNILYMTKKNKDDVIWHEVTYQEKNWSIRGLLPWKGQQSVRFENVDLDSSTAAAISMSPDNKHIFTVSLNHQLRAWNVATGRLGIQMDLLGEPDRASEKAAPYFIAPSQSTLMAMLDIPGGVDGALYHVVTYSTKKHQFKFWAIRDADDPILGICDVQSTVSFIPPVDDLMNTTVWTLEEFFIVPGPAGWRGAELWIRARSGPSSKVYSLTFDLNEESDRLEDTWLDDWISVDSGPLTVDGLKHNPANPSEMALGSSELYEVGLTEQWLDFLFYPGRFTIPTLETALLIFRRGLDRSRSGRGPTKGSLKERICTTIAAFAAPKSDVTFDSDEYLSVTTAQWHAFYGLVKDLHKRRGESMSLAYDHKVDMPWLVLSDYLSAIRKGNDCEIIALNAPALSSFHELNGPLRKTVATPESLKMSKLLNAAASFRDGLPPSFNSKFRRQVESELFQTRSMSVDDRLDLVLQNSGLSQQVSDEDATLLVEELGMEVKELTTDTFLRAIRDLDQELEQSRTSKKMQSTRLGLNALVRVAQETLETHYNVMLDLMVLVLFMLEEEISDDFDAAEIFIEIVAQLKDCTIQKWLASTVWAHQLATGPSSDALQQHLHETSRFAGKLPITQTVLEGIFGTRSFDTPLPRGLKRNLLTYSTRVWLGQTFKEGNFDSAVEDIMAVLLWQQEYALAMDFSSFVSDGNWATYMKGRLYLAFGENDLASGCFQKAAFNLALGMFSLDDHDDVGLVPSTERDFFSDGLPRYYNHILGLFEKAKAYSFAADFARLGLRTLKGKEDQDLKVELLSRLFSVSIETSRFDDAYSAMSRQVDLSLKHAALQKLVTSMILQSQAEALLKFPLVGLVDDVDAILANLCHKTLNLTSGPPYHSILYSFRILRGNFRGAASILYERLQRLKTTSAQIHDPADESLTQCYLMIINTLSSVSKEEAYILAEKRIDEVGPPQWGIGQAKNILKRQIVTLDTLRKEYQAELDRVAAIENGQFPFVEAEEMDIL</sequence>
<dbReference type="OrthoDB" id="67716at2759"/>